<proteinExistence type="predicted"/>
<sequence>MSKLPEDIEIEILSWVPAKTLARFRTVFGFGYNSRTKEYKVVRFEFSSHQFGAKVYTLGTDSWKTLVRQSNSLYEVMKDYGVMESWTKLFSVEVPPRSKYTTVLYIPNDGNTLISNDHRFRPFSVTGSGALSNLTQNSVGEEDQNSLLESDAKVGLSISAGDAQFF</sequence>
<keyword evidence="2" id="KW-1185">Reference proteome</keyword>
<dbReference type="EMBL" id="JACGCM010002086">
    <property type="protein sequence ID" value="KAF6145045.1"/>
    <property type="molecule type" value="Genomic_DNA"/>
</dbReference>
<dbReference type="InterPro" id="IPR036047">
    <property type="entry name" value="F-box-like_dom_sf"/>
</dbReference>
<evidence type="ECO:0000313" key="2">
    <source>
        <dbReference type="Proteomes" id="UP000541444"/>
    </source>
</evidence>
<gene>
    <name evidence="1" type="ORF">GIB67_013396</name>
</gene>
<name>A0A7J7LQX3_9MAGN</name>
<protein>
    <submittedName>
        <fullName evidence="1">Uncharacterized protein</fullName>
    </submittedName>
</protein>
<reference evidence="1 2" key="1">
    <citation type="journal article" date="2020" name="IScience">
        <title>Genome Sequencing of the Endangered Kingdonia uniflora (Circaeasteraceae, Ranunculales) Reveals Potential Mechanisms of Evolutionary Specialization.</title>
        <authorList>
            <person name="Sun Y."/>
            <person name="Deng T."/>
            <person name="Zhang A."/>
            <person name="Moore M.J."/>
            <person name="Landis J.B."/>
            <person name="Lin N."/>
            <person name="Zhang H."/>
            <person name="Zhang X."/>
            <person name="Huang J."/>
            <person name="Zhang X."/>
            <person name="Sun H."/>
            <person name="Wang H."/>
        </authorList>
    </citation>
    <scope>NUCLEOTIDE SEQUENCE [LARGE SCALE GENOMIC DNA]</scope>
    <source>
        <strain evidence="1">TB1705</strain>
        <tissue evidence="1">Leaf</tissue>
    </source>
</reference>
<accession>A0A7J7LQX3</accession>
<dbReference type="Proteomes" id="UP000541444">
    <property type="component" value="Unassembled WGS sequence"/>
</dbReference>
<dbReference type="AlphaFoldDB" id="A0A7J7LQX3"/>
<dbReference type="SUPFAM" id="SSF81383">
    <property type="entry name" value="F-box domain"/>
    <property type="match status" value="1"/>
</dbReference>
<dbReference type="OrthoDB" id="591557at2759"/>
<evidence type="ECO:0000313" key="1">
    <source>
        <dbReference type="EMBL" id="KAF6145045.1"/>
    </source>
</evidence>
<comment type="caution">
    <text evidence="1">The sequence shown here is derived from an EMBL/GenBank/DDBJ whole genome shotgun (WGS) entry which is preliminary data.</text>
</comment>
<organism evidence="1 2">
    <name type="scientific">Kingdonia uniflora</name>
    <dbReference type="NCBI Taxonomy" id="39325"/>
    <lineage>
        <taxon>Eukaryota</taxon>
        <taxon>Viridiplantae</taxon>
        <taxon>Streptophyta</taxon>
        <taxon>Embryophyta</taxon>
        <taxon>Tracheophyta</taxon>
        <taxon>Spermatophyta</taxon>
        <taxon>Magnoliopsida</taxon>
        <taxon>Ranunculales</taxon>
        <taxon>Circaeasteraceae</taxon>
        <taxon>Kingdonia</taxon>
    </lineage>
</organism>